<dbReference type="Gene3D" id="1.10.10.60">
    <property type="entry name" value="Homeodomain-like"/>
    <property type="match status" value="1"/>
</dbReference>
<evidence type="ECO:0000259" key="3">
    <source>
        <dbReference type="Pfam" id="PF13837"/>
    </source>
</evidence>
<gene>
    <name evidence="4" type="ORF">HCN44_002550</name>
</gene>
<proteinExistence type="predicted"/>
<feature type="region of interest" description="Disordered" evidence="2">
    <location>
        <begin position="560"/>
        <end position="592"/>
    </location>
</feature>
<feature type="region of interest" description="Disordered" evidence="2">
    <location>
        <begin position="183"/>
        <end position="225"/>
    </location>
</feature>
<sequence>MFKQDSKFVKHIFWDPELKTCYPLYVTIENQQKIQNDKVFALKTFQQAKSVFLQSEAAKLKKETNLQSKQDEQENSSTNDVNKKRIKKENDDPDEADDNNATKKKLKKETTPIKGEVISDNEVDEKLNENKIIEMLDDDDDDGGDGDDNNDNNKNNDDESSNKVTKKKVKEEEINAPEFVSVQQDESIIPDNNDKWHDASSQQEDNTVNNFEDVSDDNNAKKTNTASRRLTRNRKISNQKPIQRPRRLVTMEKPKIEQFSWNHNDIKILIKSYERHQELFKNQVKSKFFWANIVRDMNKKNIKVDKDICQTKWSSLLKTYNKCKTKLIFPTNFPFYQMMDQVLGQPKINECIKLIIDSKINDSKSPRVLLLSSPIHEQTKLASLSSTVQINNNTNNTNTTNTRRISQGSQNFTLEDVERVVQNALDTKLQRIVNAFQSTIDSLKSMSNSLNIKITNNEETVTQIKNKVQNLENEFKSATVKLVKENNNTDTTNKMQTVMLNNQQGTPEQLNKKKKLFIISRPKAIIDSSGKKKVYQQVQDVQSIEGNISTSKLKKICRLQSTSPGKSTETSIDNVNNKNKTATTPTTPTSTQRQMTVIGQFLKLSKFPTAQSTPIGNVIKVSDPALPRSIINKVE</sequence>
<dbReference type="AlphaFoldDB" id="A0A835CV64"/>
<dbReference type="EMBL" id="JACMRX010000001">
    <property type="protein sequence ID" value="KAF7996904.1"/>
    <property type="molecule type" value="Genomic_DNA"/>
</dbReference>
<keyword evidence="5" id="KW-1185">Reference proteome</keyword>
<feature type="compositionally biased region" description="Basic and acidic residues" evidence="2">
    <location>
        <begin position="124"/>
        <end position="134"/>
    </location>
</feature>
<accession>A0A835CV64</accession>
<evidence type="ECO:0000256" key="2">
    <source>
        <dbReference type="SAM" id="MobiDB-lite"/>
    </source>
</evidence>
<feature type="coiled-coil region" evidence="1">
    <location>
        <begin position="454"/>
        <end position="488"/>
    </location>
</feature>
<organism evidence="4 5">
    <name type="scientific">Aphidius gifuensis</name>
    <name type="common">Parasitoid wasp</name>
    <dbReference type="NCBI Taxonomy" id="684658"/>
    <lineage>
        <taxon>Eukaryota</taxon>
        <taxon>Metazoa</taxon>
        <taxon>Ecdysozoa</taxon>
        <taxon>Arthropoda</taxon>
        <taxon>Hexapoda</taxon>
        <taxon>Insecta</taxon>
        <taxon>Pterygota</taxon>
        <taxon>Neoptera</taxon>
        <taxon>Endopterygota</taxon>
        <taxon>Hymenoptera</taxon>
        <taxon>Apocrita</taxon>
        <taxon>Ichneumonoidea</taxon>
        <taxon>Braconidae</taxon>
        <taxon>Aphidiinae</taxon>
        <taxon>Aphidius</taxon>
    </lineage>
</organism>
<evidence type="ECO:0000313" key="5">
    <source>
        <dbReference type="Proteomes" id="UP000639338"/>
    </source>
</evidence>
<feature type="compositionally biased region" description="Acidic residues" evidence="2">
    <location>
        <begin position="135"/>
        <end position="150"/>
    </location>
</feature>
<feature type="region of interest" description="Disordered" evidence="2">
    <location>
        <begin position="63"/>
        <end position="171"/>
    </location>
</feature>
<dbReference type="InterPro" id="IPR044822">
    <property type="entry name" value="Myb_DNA-bind_4"/>
</dbReference>
<reference evidence="4 5" key="1">
    <citation type="submission" date="2020-08" db="EMBL/GenBank/DDBJ databases">
        <title>Aphidius gifuensis genome sequencing and assembly.</title>
        <authorList>
            <person name="Du Z."/>
        </authorList>
    </citation>
    <scope>NUCLEOTIDE SEQUENCE [LARGE SCALE GENOMIC DNA]</scope>
    <source>
        <strain evidence="4">YNYX2018</strain>
        <tissue evidence="4">Adults</tissue>
    </source>
</reference>
<evidence type="ECO:0000256" key="1">
    <source>
        <dbReference type="SAM" id="Coils"/>
    </source>
</evidence>
<evidence type="ECO:0000313" key="4">
    <source>
        <dbReference type="EMBL" id="KAF7996904.1"/>
    </source>
</evidence>
<dbReference type="Proteomes" id="UP000639338">
    <property type="component" value="Unassembled WGS sequence"/>
</dbReference>
<feature type="compositionally biased region" description="Low complexity" evidence="2">
    <location>
        <begin position="581"/>
        <end position="591"/>
    </location>
</feature>
<keyword evidence="1" id="KW-0175">Coiled coil</keyword>
<feature type="compositionally biased region" description="Basic and acidic residues" evidence="2">
    <location>
        <begin position="63"/>
        <end position="72"/>
    </location>
</feature>
<feature type="compositionally biased region" description="Polar residues" evidence="2">
    <location>
        <begin position="560"/>
        <end position="580"/>
    </location>
</feature>
<feature type="compositionally biased region" description="Polar residues" evidence="2">
    <location>
        <begin position="199"/>
        <end position="212"/>
    </location>
</feature>
<comment type="caution">
    <text evidence="4">The sequence shown here is derived from an EMBL/GenBank/DDBJ whole genome shotgun (WGS) entry which is preliminary data.</text>
</comment>
<protein>
    <recommendedName>
        <fullName evidence="3">Myb/SANT-like DNA-binding domain-containing protein</fullName>
    </recommendedName>
</protein>
<dbReference type="Pfam" id="PF13837">
    <property type="entry name" value="Myb_DNA-bind_4"/>
    <property type="match status" value="1"/>
</dbReference>
<name>A0A835CV64_APHGI</name>
<feature type="domain" description="Myb/SANT-like DNA-binding" evidence="3">
    <location>
        <begin position="260"/>
        <end position="342"/>
    </location>
</feature>